<dbReference type="InterPro" id="IPR013536">
    <property type="entry name" value="WLM_dom"/>
</dbReference>
<sequence>MKQLTLLMICLIAMFLWTNFVRKSLYLTPIKSSIDGKSYMVRPLPDKNKAADRLATLNQSLRRLCDHCVKVSEGKDKETSDNANRLSQNYRGERIIEHIPGNKYVAHSVDKGRELSICIRDKETNQFIDTNTIHFVAIHELAHLMTVAVGHPPEFWKNMKYLLEQAETLGMYTRVDYSESPVDFCGMEINSSPLFPK</sequence>
<dbReference type="AlphaFoldDB" id="A0A6C0F659"/>
<evidence type="ECO:0000259" key="1">
    <source>
        <dbReference type="Pfam" id="PF08325"/>
    </source>
</evidence>
<dbReference type="Gene3D" id="3.30.2010.10">
    <property type="entry name" value="Metalloproteases ('zincins'), catalytic domain"/>
    <property type="match status" value="1"/>
</dbReference>
<accession>A0A6C0F659</accession>
<reference evidence="2" key="1">
    <citation type="journal article" date="2020" name="Nature">
        <title>Giant virus diversity and host interactions through global metagenomics.</title>
        <authorList>
            <person name="Schulz F."/>
            <person name="Roux S."/>
            <person name="Paez-Espino D."/>
            <person name="Jungbluth S."/>
            <person name="Walsh D.A."/>
            <person name="Denef V.J."/>
            <person name="McMahon K.D."/>
            <person name="Konstantinidis K.T."/>
            <person name="Eloe-Fadrosh E.A."/>
            <person name="Kyrpides N.C."/>
            <person name="Woyke T."/>
        </authorList>
    </citation>
    <scope>NUCLEOTIDE SEQUENCE</scope>
    <source>
        <strain evidence="2">GVMAG-S-ERX555967-130</strain>
    </source>
</reference>
<protein>
    <recommendedName>
        <fullName evidence="1">WLM domain-containing protein</fullName>
    </recommendedName>
</protein>
<name>A0A6C0F659_9ZZZZ</name>
<dbReference type="EMBL" id="MN738786">
    <property type="protein sequence ID" value="QHT36634.1"/>
    <property type="molecule type" value="Genomic_DNA"/>
</dbReference>
<evidence type="ECO:0000313" key="2">
    <source>
        <dbReference type="EMBL" id="QHT36634.1"/>
    </source>
</evidence>
<proteinExistence type="predicted"/>
<feature type="domain" description="WLM" evidence="1">
    <location>
        <begin position="99"/>
        <end position="171"/>
    </location>
</feature>
<dbReference type="Pfam" id="PF08325">
    <property type="entry name" value="WLM"/>
    <property type="match status" value="1"/>
</dbReference>
<organism evidence="2">
    <name type="scientific">viral metagenome</name>
    <dbReference type="NCBI Taxonomy" id="1070528"/>
    <lineage>
        <taxon>unclassified sequences</taxon>
        <taxon>metagenomes</taxon>
        <taxon>organismal metagenomes</taxon>
    </lineage>
</organism>